<sequence>MKFCFALIGALSVLGSTQVRAADIDLDKVPEVAITTENIPFYVKAYAGVSMADINKVDKFDSGKASSNYHWKNKGDMDNAFLGGVGLGYRLNDIVRVDGTVEYRAKNTTTARDRDFDTTRKYEGDVASTVLMANAYVDLVTYHNVTPYIGAGLGASANRVSNFEVDTSRQNYQAASNTEWDLAFAVHAGVGIKLSHRVIFDIGYSYSDLGDAKTQDVSGSGSLKLDHLTSHDVKVGIRYAFN</sequence>
<gene>
    <name evidence="4" type="ORF">PEB0149_016020</name>
</gene>
<feature type="domain" description="Outer membrane protein beta-barrel" evidence="3">
    <location>
        <begin position="49"/>
        <end position="219"/>
    </location>
</feature>
<feature type="chain" id="PRO_5013068093" evidence="2">
    <location>
        <begin position="22"/>
        <end position="242"/>
    </location>
</feature>
<proteinExistence type="predicted"/>
<dbReference type="InterPro" id="IPR011250">
    <property type="entry name" value="OMP/PagP_B-barrel"/>
</dbReference>
<evidence type="ECO:0000256" key="2">
    <source>
        <dbReference type="SAM" id="SignalP"/>
    </source>
</evidence>
<feature type="signal peptide" evidence="2">
    <location>
        <begin position="1"/>
        <end position="21"/>
    </location>
</feature>
<organism evidence="4 5">
    <name type="scientific">Bartonella apis</name>
    <dbReference type="NCBI Taxonomy" id="1686310"/>
    <lineage>
        <taxon>Bacteria</taxon>
        <taxon>Pseudomonadati</taxon>
        <taxon>Pseudomonadota</taxon>
        <taxon>Alphaproteobacteria</taxon>
        <taxon>Hyphomicrobiales</taxon>
        <taxon>Bartonellaceae</taxon>
        <taxon>Bartonella</taxon>
    </lineage>
</organism>
<dbReference type="RefSeq" id="WP_075869299.1">
    <property type="nucleotide sequence ID" value="NZ_LXYT01000001.1"/>
</dbReference>
<dbReference type="EMBL" id="LXYT01000001">
    <property type="protein sequence ID" value="OLY44136.1"/>
    <property type="molecule type" value="Genomic_DNA"/>
</dbReference>
<evidence type="ECO:0000313" key="4">
    <source>
        <dbReference type="EMBL" id="OLY44136.1"/>
    </source>
</evidence>
<dbReference type="SUPFAM" id="SSF56925">
    <property type="entry name" value="OMPA-like"/>
    <property type="match status" value="1"/>
</dbReference>
<dbReference type="OrthoDB" id="5643626at2"/>
<keyword evidence="1 2" id="KW-0732">Signal</keyword>
<evidence type="ECO:0000313" key="5">
    <source>
        <dbReference type="Proteomes" id="UP000187344"/>
    </source>
</evidence>
<reference evidence="4 5" key="1">
    <citation type="submission" date="2016-12" db="EMBL/GenBank/DDBJ databases">
        <title>Comparative genomics of Bartonella apis.</title>
        <authorList>
            <person name="Engel P."/>
        </authorList>
    </citation>
    <scope>NUCLEOTIDE SEQUENCE [LARGE SCALE GENOMIC DNA]</scope>
    <source>
        <strain evidence="4 5">PEB0149</strain>
    </source>
</reference>
<dbReference type="InterPro" id="IPR027385">
    <property type="entry name" value="Beta-barrel_OMP"/>
</dbReference>
<dbReference type="Pfam" id="PF13505">
    <property type="entry name" value="OMP_b-brl"/>
    <property type="match status" value="1"/>
</dbReference>
<evidence type="ECO:0000256" key="1">
    <source>
        <dbReference type="ARBA" id="ARBA00022729"/>
    </source>
</evidence>
<keyword evidence="5" id="KW-1185">Reference proteome</keyword>
<evidence type="ECO:0000259" key="3">
    <source>
        <dbReference type="Pfam" id="PF13505"/>
    </source>
</evidence>
<name>A0A1R0FAY1_9HYPH</name>
<dbReference type="Proteomes" id="UP000187344">
    <property type="component" value="Unassembled WGS sequence"/>
</dbReference>
<dbReference type="Gene3D" id="2.40.160.20">
    <property type="match status" value="1"/>
</dbReference>
<protein>
    <submittedName>
        <fullName evidence="4">Opacity protein</fullName>
    </submittedName>
</protein>
<accession>A0A1R0FAY1</accession>
<comment type="caution">
    <text evidence="4">The sequence shown here is derived from an EMBL/GenBank/DDBJ whole genome shotgun (WGS) entry which is preliminary data.</text>
</comment>
<dbReference type="AlphaFoldDB" id="A0A1R0FAY1"/>